<dbReference type="Proteomes" id="UP000313645">
    <property type="component" value="Unassembled WGS sequence"/>
</dbReference>
<dbReference type="InterPro" id="IPR011703">
    <property type="entry name" value="ATPase_AAA-3"/>
</dbReference>
<reference evidence="3 4" key="1">
    <citation type="submission" date="2019-02" db="EMBL/GenBank/DDBJ databases">
        <title>Marinobacter halodurans sp. nov., a marine bacterium isolated from sea tidal flat.</title>
        <authorList>
            <person name="Yoo Y."/>
            <person name="Lee D.W."/>
            <person name="Kim B.S."/>
            <person name="Kim J.-J."/>
        </authorList>
    </citation>
    <scope>NUCLEOTIDE SEQUENCE [LARGE SCALE GENOMIC DNA]</scope>
    <source>
        <strain evidence="3 4">YJ-S3-2</strain>
    </source>
</reference>
<name>A0ABY1ZS62_9GAMM</name>
<evidence type="ECO:0000313" key="4">
    <source>
        <dbReference type="Proteomes" id="UP000313645"/>
    </source>
</evidence>
<evidence type="ECO:0000259" key="2">
    <source>
        <dbReference type="Pfam" id="PF17863"/>
    </source>
</evidence>
<dbReference type="Gene3D" id="3.40.50.300">
    <property type="entry name" value="P-loop containing nucleotide triphosphate hydrolases"/>
    <property type="match status" value="1"/>
</dbReference>
<evidence type="ECO:0000259" key="1">
    <source>
        <dbReference type="Pfam" id="PF07726"/>
    </source>
</evidence>
<dbReference type="InterPro" id="IPR027417">
    <property type="entry name" value="P-loop_NTPase"/>
</dbReference>
<dbReference type="Pfam" id="PF17863">
    <property type="entry name" value="AAA_lid_2"/>
    <property type="match status" value="1"/>
</dbReference>
<dbReference type="InterPro" id="IPR041628">
    <property type="entry name" value="ChlI/MoxR_AAA_lid"/>
</dbReference>
<sequence length="303" mass="33815">MKKLIDATVGQLNGILLGKDHQVRLAVCCLLARGHLLIEDIPGMGKTTLSHAMARAMDLSYTRIQFTNDLLPADVLGFSMYDREAGSLVFHPGPIFTQVVLADEINRASPRTQSALLEAMEERQVSIEGETRPLPDPFFVIATQNPLEQGGTFPLPESQLDRFLMRIELGYPDPRAERALLEGSDRRELTEKLRPIVSRDDLQVLQQAVDRVKTSGPLLDYVQRILQQSRQMPGLLYGLSPRAGLGMIRAARAWALMDGRHHVLPDDVQAVFPAVARHRLEQGDPAQSRQRVRQLLELVPVLA</sequence>
<organism evidence="3 4">
    <name type="scientific">Marinobacter halodurans</name>
    <dbReference type="NCBI Taxonomy" id="2528979"/>
    <lineage>
        <taxon>Bacteria</taxon>
        <taxon>Pseudomonadati</taxon>
        <taxon>Pseudomonadota</taxon>
        <taxon>Gammaproteobacteria</taxon>
        <taxon>Pseudomonadales</taxon>
        <taxon>Marinobacteraceae</taxon>
        <taxon>Marinobacter</taxon>
    </lineage>
</organism>
<dbReference type="EMBL" id="SJDL01000002">
    <property type="protein sequence ID" value="TBW59127.1"/>
    <property type="molecule type" value="Genomic_DNA"/>
</dbReference>
<dbReference type="PIRSF" id="PIRSF002849">
    <property type="entry name" value="AAA_ATPase_chaperone_MoxR_prd"/>
    <property type="match status" value="1"/>
</dbReference>
<protein>
    <submittedName>
        <fullName evidence="3">AAA family ATPase</fullName>
    </submittedName>
</protein>
<dbReference type="CDD" id="cd00009">
    <property type="entry name" value="AAA"/>
    <property type="match status" value="1"/>
</dbReference>
<dbReference type="PANTHER" id="PTHR42759:SF5">
    <property type="entry name" value="METHANOL DEHYDROGENASE REGULATOR"/>
    <property type="match status" value="1"/>
</dbReference>
<feature type="domain" description="ChlI/MoxR AAA lid" evidence="2">
    <location>
        <begin position="229"/>
        <end position="293"/>
    </location>
</feature>
<gene>
    <name evidence="3" type="ORF">EZI54_02100</name>
</gene>
<accession>A0ABY1ZS62</accession>
<comment type="caution">
    <text evidence="3">The sequence shown here is derived from an EMBL/GenBank/DDBJ whole genome shotgun (WGS) entry which is preliminary data.</text>
</comment>
<dbReference type="InterPro" id="IPR050764">
    <property type="entry name" value="CbbQ/NirQ/NorQ/GpvN"/>
</dbReference>
<dbReference type="Gene3D" id="1.10.8.80">
    <property type="entry name" value="Magnesium chelatase subunit I, C-Terminal domain"/>
    <property type="match status" value="1"/>
</dbReference>
<dbReference type="SUPFAM" id="SSF52540">
    <property type="entry name" value="P-loop containing nucleoside triphosphate hydrolases"/>
    <property type="match status" value="1"/>
</dbReference>
<dbReference type="RefSeq" id="WP_131478543.1">
    <property type="nucleotide sequence ID" value="NZ_SJDL01000002.1"/>
</dbReference>
<feature type="domain" description="ATPase AAA-3" evidence="1">
    <location>
        <begin position="35"/>
        <end position="165"/>
    </location>
</feature>
<evidence type="ECO:0000313" key="3">
    <source>
        <dbReference type="EMBL" id="TBW59127.1"/>
    </source>
</evidence>
<keyword evidence="4" id="KW-1185">Reference proteome</keyword>
<dbReference type="PANTHER" id="PTHR42759">
    <property type="entry name" value="MOXR FAMILY PROTEIN"/>
    <property type="match status" value="1"/>
</dbReference>
<dbReference type="Pfam" id="PF07726">
    <property type="entry name" value="AAA_3"/>
    <property type="match status" value="1"/>
</dbReference>
<proteinExistence type="predicted"/>